<evidence type="ECO:0000313" key="4">
    <source>
        <dbReference type="EMBL" id="KAK9675009.1"/>
    </source>
</evidence>
<evidence type="ECO:0000256" key="1">
    <source>
        <dbReference type="SAM" id="Coils"/>
    </source>
</evidence>
<gene>
    <name evidence="4" type="ORF">QE152_g40712</name>
</gene>
<evidence type="ECO:0000259" key="2">
    <source>
        <dbReference type="Pfam" id="PF12017"/>
    </source>
</evidence>
<dbReference type="InterPro" id="IPR048365">
    <property type="entry name" value="TNP-like_RNaseH_N"/>
</dbReference>
<dbReference type="AlphaFoldDB" id="A0AAW1HFM0"/>
<protein>
    <submittedName>
        <fullName evidence="4">Transposase protein</fullName>
    </submittedName>
</protein>
<comment type="caution">
    <text evidence="4">The sequence shown here is derived from an EMBL/GenBank/DDBJ whole genome shotgun (WGS) entry which is preliminary data.</text>
</comment>
<feature type="domain" description="THAP9-like helix-turn-helix" evidence="2">
    <location>
        <begin position="101"/>
        <end position="150"/>
    </location>
</feature>
<proteinExistence type="predicted"/>
<evidence type="ECO:0000313" key="5">
    <source>
        <dbReference type="Proteomes" id="UP001458880"/>
    </source>
</evidence>
<keyword evidence="5" id="KW-1185">Reference proteome</keyword>
<name>A0AAW1HFM0_POPJA</name>
<feature type="domain" description="Transposable element P transposase-like RNase H" evidence="3">
    <location>
        <begin position="158"/>
        <end position="288"/>
    </location>
</feature>
<feature type="coiled-coil region" evidence="1">
    <location>
        <begin position="17"/>
        <end position="67"/>
    </location>
</feature>
<dbReference type="Pfam" id="PF12017">
    <property type="entry name" value="Tnp_P_element"/>
    <property type="match status" value="1"/>
</dbReference>
<organism evidence="4 5">
    <name type="scientific">Popillia japonica</name>
    <name type="common">Japanese beetle</name>
    <dbReference type="NCBI Taxonomy" id="7064"/>
    <lineage>
        <taxon>Eukaryota</taxon>
        <taxon>Metazoa</taxon>
        <taxon>Ecdysozoa</taxon>
        <taxon>Arthropoda</taxon>
        <taxon>Hexapoda</taxon>
        <taxon>Insecta</taxon>
        <taxon>Pterygota</taxon>
        <taxon>Neoptera</taxon>
        <taxon>Endopterygota</taxon>
        <taxon>Coleoptera</taxon>
        <taxon>Polyphaga</taxon>
        <taxon>Scarabaeiformia</taxon>
        <taxon>Scarabaeidae</taxon>
        <taxon>Rutelinae</taxon>
        <taxon>Popillia</taxon>
    </lineage>
</organism>
<dbReference type="Pfam" id="PF21787">
    <property type="entry name" value="TNP-like_RNaseH_N"/>
    <property type="match status" value="1"/>
</dbReference>
<keyword evidence="1" id="KW-0175">Coiled coil</keyword>
<dbReference type="EMBL" id="JASPKY010001337">
    <property type="protein sequence ID" value="KAK9675009.1"/>
    <property type="molecule type" value="Genomic_DNA"/>
</dbReference>
<sequence length="301" mass="35065">MPVRPSTNIRSQYSSREENVQKQIVTLKLKLKSSQRRLKYAKKKQPEENVQKQIVTLKLKLKSSQRRLKYAKKKQPTYRKNAYNIPTFVKFISPQSKALAEMQFLTKPKKAWTKTQKQFALALYYKSPSAYKFLRKQKIILPSVSTIRRWIGESDLLPGLNNKYLSLLKLKVSTMEEAEKQCIIMFDEMKLKSLLEYSKYLDIIEGFEDYGKEFGRTKNVGTDALVFLLRGIHEPWKFPLCYFISNSSSNKFRLKNILLAAIEETMNIGLVPKVVVCDQASTNCSNRRNYEYWISPKGSSV</sequence>
<dbReference type="Proteomes" id="UP001458880">
    <property type="component" value="Unassembled WGS sequence"/>
</dbReference>
<accession>A0AAW1HFM0</accession>
<reference evidence="4 5" key="1">
    <citation type="journal article" date="2024" name="BMC Genomics">
        <title>De novo assembly and annotation of Popillia japonica's genome with initial clues to its potential as an invasive pest.</title>
        <authorList>
            <person name="Cucini C."/>
            <person name="Boschi S."/>
            <person name="Funari R."/>
            <person name="Cardaioli E."/>
            <person name="Iannotti N."/>
            <person name="Marturano G."/>
            <person name="Paoli F."/>
            <person name="Bruttini M."/>
            <person name="Carapelli A."/>
            <person name="Frati F."/>
            <person name="Nardi F."/>
        </authorList>
    </citation>
    <scope>NUCLEOTIDE SEQUENCE [LARGE SCALE GENOMIC DNA]</scope>
    <source>
        <strain evidence="4">DMR45628</strain>
    </source>
</reference>
<dbReference type="InterPro" id="IPR021896">
    <property type="entry name" value="THAP9-like_HTH"/>
</dbReference>
<evidence type="ECO:0000259" key="3">
    <source>
        <dbReference type="Pfam" id="PF21787"/>
    </source>
</evidence>